<dbReference type="PANTHER" id="PTHR30336:SF20">
    <property type="entry name" value="DUF218 DOMAIN-CONTAINING PROTEIN"/>
    <property type="match status" value="1"/>
</dbReference>
<name>A0ABS2NL33_9FIRM</name>
<dbReference type="EMBL" id="JAFBEE010000001">
    <property type="protein sequence ID" value="MBM7613645.1"/>
    <property type="molecule type" value="Genomic_DNA"/>
</dbReference>
<dbReference type="RefSeq" id="WP_204399930.1">
    <property type="nucleotide sequence ID" value="NZ_JAFBEE010000001.1"/>
</dbReference>
<gene>
    <name evidence="2" type="ORF">JOC73_000153</name>
</gene>
<dbReference type="InterPro" id="IPR014729">
    <property type="entry name" value="Rossmann-like_a/b/a_fold"/>
</dbReference>
<keyword evidence="3" id="KW-1185">Reference proteome</keyword>
<sequence>MKKVIISILILGCLCLGWGGYQYYSISQVGEYASPVEADVIIILGAAVWQHGPSPALQARIIHGMNIYKEGLADYIILTGGMGTYPPTEAEVMKAGLISLGVEEEVLFLEDQATSTYENIEFSKEIMEKHQWQTAIIVTDVFHMKRALLMAENQGITTYGAPVKDTTLYRNKALKFRYTLREVSAITYYYIQSFFRK</sequence>
<dbReference type="InterPro" id="IPR051599">
    <property type="entry name" value="Cell_Envelope_Assoc"/>
</dbReference>
<evidence type="ECO:0000313" key="3">
    <source>
        <dbReference type="Proteomes" id="UP001314796"/>
    </source>
</evidence>
<protein>
    <submittedName>
        <fullName evidence="2">Uncharacterized SAM-binding protein YcdF (DUF218 family)</fullName>
    </submittedName>
</protein>
<proteinExistence type="predicted"/>
<organism evidence="2 3">
    <name type="scientific">Alkaliphilus hydrothermalis</name>
    <dbReference type="NCBI Taxonomy" id="1482730"/>
    <lineage>
        <taxon>Bacteria</taxon>
        <taxon>Bacillati</taxon>
        <taxon>Bacillota</taxon>
        <taxon>Clostridia</taxon>
        <taxon>Peptostreptococcales</taxon>
        <taxon>Natronincolaceae</taxon>
        <taxon>Alkaliphilus</taxon>
    </lineage>
</organism>
<feature type="domain" description="DUF218" evidence="1">
    <location>
        <begin position="39"/>
        <end position="182"/>
    </location>
</feature>
<dbReference type="Pfam" id="PF02698">
    <property type="entry name" value="DUF218"/>
    <property type="match status" value="1"/>
</dbReference>
<dbReference type="CDD" id="cd06259">
    <property type="entry name" value="YdcF-like"/>
    <property type="match status" value="1"/>
</dbReference>
<evidence type="ECO:0000259" key="1">
    <source>
        <dbReference type="Pfam" id="PF02698"/>
    </source>
</evidence>
<dbReference type="Proteomes" id="UP001314796">
    <property type="component" value="Unassembled WGS sequence"/>
</dbReference>
<dbReference type="InterPro" id="IPR003848">
    <property type="entry name" value="DUF218"/>
</dbReference>
<dbReference type="Gene3D" id="3.40.50.620">
    <property type="entry name" value="HUPs"/>
    <property type="match status" value="1"/>
</dbReference>
<reference evidence="2 3" key="1">
    <citation type="submission" date="2021-01" db="EMBL/GenBank/DDBJ databases">
        <title>Genomic Encyclopedia of Type Strains, Phase IV (KMG-IV): sequencing the most valuable type-strain genomes for metagenomic binning, comparative biology and taxonomic classification.</title>
        <authorList>
            <person name="Goeker M."/>
        </authorList>
    </citation>
    <scope>NUCLEOTIDE SEQUENCE [LARGE SCALE GENOMIC DNA]</scope>
    <source>
        <strain evidence="2 3">DSM 25890</strain>
    </source>
</reference>
<dbReference type="PANTHER" id="PTHR30336">
    <property type="entry name" value="INNER MEMBRANE PROTEIN, PROBABLE PERMEASE"/>
    <property type="match status" value="1"/>
</dbReference>
<accession>A0ABS2NL33</accession>
<comment type="caution">
    <text evidence="2">The sequence shown here is derived from an EMBL/GenBank/DDBJ whole genome shotgun (WGS) entry which is preliminary data.</text>
</comment>
<evidence type="ECO:0000313" key="2">
    <source>
        <dbReference type="EMBL" id="MBM7613645.1"/>
    </source>
</evidence>